<dbReference type="Proteomes" id="UP000504607">
    <property type="component" value="Chromosome 7"/>
</dbReference>
<dbReference type="GO" id="GO:0008270">
    <property type="term" value="F:zinc ion binding"/>
    <property type="evidence" value="ECO:0007669"/>
    <property type="project" value="UniProtKB-KW"/>
</dbReference>
<dbReference type="OrthoDB" id="1932206at2759"/>
<evidence type="ECO:0000256" key="4">
    <source>
        <dbReference type="ARBA" id="ARBA00023015"/>
    </source>
</evidence>
<keyword evidence="3" id="KW-0862">Zinc</keyword>
<evidence type="ECO:0000259" key="8">
    <source>
        <dbReference type="Pfam" id="PF23121"/>
    </source>
</evidence>
<name>A0A8N4EYT9_ELAGV</name>
<proteinExistence type="predicted"/>
<dbReference type="GO" id="GO:0034244">
    <property type="term" value="P:negative regulation of transcription elongation by RNA polymerase II"/>
    <property type="evidence" value="ECO:0007669"/>
    <property type="project" value="InterPro"/>
</dbReference>
<gene>
    <name evidence="10" type="primary">LOC105049074</name>
</gene>
<sequence length="837" mass="93428">MRLLWVAEVKWVLLRVYSFDKVCDICGDIGYAEAIITCCICKKASEHIYCTPPELGPVEGLWCCLECLASHHPDAKMKETFTNQKIMQNDCSDAEEANTQQGKRLPLVETRNSKINYDKRQSSRKEKGSFKKTEMAKVKFISDKEAALLGTESKSRACNTKESLHTSQMSNTKTKAYDSQRNLPAVVNSGKKMMTYDRWKNQHVSSHQAAEGNIIPPSTYKCTTPKMSRIVSSDTLKTVTQTNKGAVGARVHLSSSKCVMTKKHVVDDKKGKIQKNKSSGDEAFEAFCIKGTMEGSADETNCKSNALSLFTKDEKMTYSALDKKTTVAATVERPMEICSNAGESESSSKRIRHMQLDLGIDRQKCASNVEPVKTSVPDTVLGGSNDEINLLPAGGPGNSSVVCSDVQGNRRCYQDVDQPLILLISPDMKFSNCPVPDICWKGAFDVLNEDFHVCCGIQAHFSRQVSCKAYEVTKQIPKELKFKVIPRARVWPKIFQFDPPTCEDIGLYFLPSEIPRSKENYICLLEHVNSHDCALQSQIGDVKLQIYTSKQLPADSEGPASQMYLWGIFCHVKHKKLNCDMQKQPSSKTPITSVKTCNESNNHQKGNCTEIHSTGKTISSPVPLFDPPPGFQKLRSEVHRKGPPVMSAPKDVRRSISSESPPVFPRHSPGNEGSSSRLPGSMTSLMCKSTRPTMDHQELGHAHRSRGSNTIDSNRTQHDGHYTMKAGDTGKRKMWQGSSSVKDNKKVPYDKVYGTPYRSVLERIRHTIPYRYQNNKQYRECTEHQYAERASIPHVSASNQDGTGIGSKSESRKRKSSGFGNPTNKQQHEASTDYDNR</sequence>
<feature type="region of interest" description="Disordered" evidence="6">
    <location>
        <begin position="789"/>
        <end position="837"/>
    </location>
</feature>
<evidence type="ECO:0000256" key="7">
    <source>
        <dbReference type="SAM" id="SignalP"/>
    </source>
</evidence>
<dbReference type="SUPFAM" id="SSF57903">
    <property type="entry name" value="FYVE/PHD zinc finger"/>
    <property type="match status" value="1"/>
</dbReference>
<keyword evidence="1" id="KW-0479">Metal-binding</keyword>
<feature type="region of interest" description="Disordered" evidence="6">
    <location>
        <begin position="639"/>
        <end position="682"/>
    </location>
</feature>
<dbReference type="PANTHER" id="PTHR33304">
    <property type="match status" value="1"/>
</dbReference>
<evidence type="ECO:0000256" key="1">
    <source>
        <dbReference type="ARBA" id="ARBA00022723"/>
    </source>
</evidence>
<evidence type="ECO:0000256" key="3">
    <source>
        <dbReference type="ARBA" id="ARBA00022833"/>
    </source>
</evidence>
<dbReference type="RefSeq" id="XP_029121585.1">
    <property type="nucleotide sequence ID" value="XM_029265752.1"/>
</dbReference>
<keyword evidence="5" id="KW-0804">Transcription</keyword>
<feature type="chain" id="PRO_5035460020" evidence="7">
    <location>
        <begin position="19"/>
        <end position="837"/>
    </location>
</feature>
<dbReference type="InterPro" id="IPR049914">
    <property type="entry name" value="PHD1-3/5-6"/>
</dbReference>
<evidence type="ECO:0000256" key="5">
    <source>
        <dbReference type="ARBA" id="ARBA00023163"/>
    </source>
</evidence>
<keyword evidence="7" id="KW-0732">Signal</keyword>
<feature type="region of interest" description="Disordered" evidence="6">
    <location>
        <begin position="700"/>
        <end position="742"/>
    </location>
</feature>
<organism evidence="9 10">
    <name type="scientific">Elaeis guineensis var. tenera</name>
    <name type="common">Oil palm</name>
    <dbReference type="NCBI Taxonomy" id="51953"/>
    <lineage>
        <taxon>Eukaryota</taxon>
        <taxon>Viridiplantae</taxon>
        <taxon>Streptophyta</taxon>
        <taxon>Embryophyta</taxon>
        <taxon>Tracheophyta</taxon>
        <taxon>Spermatophyta</taxon>
        <taxon>Magnoliopsida</taxon>
        <taxon>Liliopsida</taxon>
        <taxon>Arecaceae</taxon>
        <taxon>Arecoideae</taxon>
        <taxon>Cocoseae</taxon>
        <taxon>Elaeidinae</taxon>
        <taxon>Elaeis</taxon>
    </lineage>
</organism>
<feature type="compositionally biased region" description="Polar residues" evidence="6">
    <location>
        <begin position="671"/>
        <end position="682"/>
    </location>
</feature>
<dbReference type="InterPro" id="IPR056280">
    <property type="entry name" value="AIPP2-like_SPOC"/>
</dbReference>
<evidence type="ECO:0000313" key="10">
    <source>
        <dbReference type="RefSeq" id="XP_029121585.1"/>
    </source>
</evidence>
<protein>
    <submittedName>
        <fullName evidence="10">Uncharacterized protein LOC105049074 isoform X4</fullName>
    </submittedName>
</protein>
<accession>A0A8N4EYT9</accession>
<dbReference type="InterPro" id="IPR011011">
    <property type="entry name" value="Znf_FYVE_PHD"/>
</dbReference>
<dbReference type="AlphaFoldDB" id="A0A8N4EYT9"/>
<evidence type="ECO:0000256" key="6">
    <source>
        <dbReference type="SAM" id="MobiDB-lite"/>
    </source>
</evidence>
<dbReference type="Pfam" id="PF23121">
    <property type="entry name" value="SPOC_AIPP2"/>
    <property type="match status" value="1"/>
</dbReference>
<keyword evidence="9" id="KW-1185">Reference proteome</keyword>
<keyword evidence="4" id="KW-0805">Transcription regulation</keyword>
<feature type="domain" description="AIPP2-like SPOC-like" evidence="8">
    <location>
        <begin position="440"/>
        <end position="569"/>
    </location>
</feature>
<feature type="compositionally biased region" description="Basic and acidic residues" evidence="6">
    <location>
        <begin position="826"/>
        <end position="837"/>
    </location>
</feature>
<dbReference type="GO" id="GO:0140566">
    <property type="term" value="F:histone reader activity"/>
    <property type="evidence" value="ECO:0007669"/>
    <property type="project" value="InterPro"/>
</dbReference>
<evidence type="ECO:0000256" key="2">
    <source>
        <dbReference type="ARBA" id="ARBA00022771"/>
    </source>
</evidence>
<keyword evidence="2" id="KW-0863">Zinc-finger</keyword>
<evidence type="ECO:0000313" key="9">
    <source>
        <dbReference type="Proteomes" id="UP000504607"/>
    </source>
</evidence>
<feature type="region of interest" description="Disordered" evidence="6">
    <location>
        <begin position="583"/>
        <end position="608"/>
    </location>
</feature>
<reference evidence="10" key="1">
    <citation type="submission" date="2025-08" db="UniProtKB">
        <authorList>
            <consortium name="RefSeq"/>
        </authorList>
    </citation>
    <scope>IDENTIFICATION</scope>
</reference>
<dbReference type="PANTHER" id="PTHR33304:SF36">
    <property type="entry name" value="GB|AAF26970.1-RELATED"/>
    <property type="match status" value="1"/>
</dbReference>
<feature type="signal peptide" evidence="7">
    <location>
        <begin position="1"/>
        <end position="18"/>
    </location>
</feature>